<dbReference type="InterPro" id="IPR000600">
    <property type="entry name" value="ROK"/>
</dbReference>
<reference evidence="3" key="1">
    <citation type="submission" date="2014-11" db="EMBL/GenBank/DDBJ databases">
        <authorList>
            <person name="Wibberg D."/>
        </authorList>
    </citation>
    <scope>NUCLEOTIDE SEQUENCE [LARGE SCALE GENOMIC DNA]</scope>
    <source>
        <strain evidence="3">L3</strain>
    </source>
</reference>
<dbReference type="Gene3D" id="1.10.10.10">
    <property type="entry name" value="Winged helix-like DNA-binding domain superfamily/Winged helix DNA-binding domain"/>
    <property type="match status" value="1"/>
</dbReference>
<dbReference type="Proteomes" id="UP000032809">
    <property type="component" value="Chromosome I"/>
</dbReference>
<dbReference type="InterPro" id="IPR049874">
    <property type="entry name" value="ROK_cs"/>
</dbReference>
<dbReference type="GO" id="GO:0016301">
    <property type="term" value="F:kinase activity"/>
    <property type="evidence" value="ECO:0007669"/>
    <property type="project" value="UniProtKB-KW"/>
</dbReference>
<dbReference type="STRING" id="1006576.DTL3_1316"/>
<dbReference type="SUPFAM" id="SSF46785">
    <property type="entry name" value="Winged helix' DNA-binding domain"/>
    <property type="match status" value="1"/>
</dbReference>
<dbReference type="InterPro" id="IPR036388">
    <property type="entry name" value="WH-like_DNA-bd_sf"/>
</dbReference>
<comment type="similarity">
    <text evidence="1">Belongs to the ROK (NagC/XylR) family.</text>
</comment>
<keyword evidence="2" id="KW-0808">Transferase</keyword>
<dbReference type="SUPFAM" id="SSF53067">
    <property type="entry name" value="Actin-like ATPase domain"/>
    <property type="match status" value="1"/>
</dbReference>
<gene>
    <name evidence="2" type="ORF">DTL3_1316</name>
</gene>
<keyword evidence="3" id="KW-1185">Reference proteome</keyword>
<evidence type="ECO:0000313" key="3">
    <source>
        <dbReference type="Proteomes" id="UP000032809"/>
    </source>
</evidence>
<protein>
    <submittedName>
        <fullName evidence="2">Transcriptional regulator/sugar kinase</fullName>
    </submittedName>
</protein>
<dbReference type="PROSITE" id="PS01125">
    <property type="entry name" value="ROK"/>
    <property type="match status" value="1"/>
</dbReference>
<proteinExistence type="inferred from homology"/>
<name>A0A0C7P2Q3_DEFTU</name>
<dbReference type="PANTHER" id="PTHR18964:SF110">
    <property type="entry name" value="TRANSCRIPTIONAL REGULATOR, XYLR-RELATED"/>
    <property type="match status" value="1"/>
</dbReference>
<dbReference type="InterPro" id="IPR043129">
    <property type="entry name" value="ATPase_NBD"/>
</dbReference>
<dbReference type="HOGENOM" id="CLU_036604_13_5_0"/>
<dbReference type="PANTHER" id="PTHR18964">
    <property type="entry name" value="ROK (REPRESSOR, ORF, KINASE) FAMILY"/>
    <property type="match status" value="1"/>
</dbReference>
<dbReference type="EMBL" id="LN824141">
    <property type="protein sequence ID" value="CEP78610.1"/>
    <property type="molecule type" value="Genomic_DNA"/>
</dbReference>
<dbReference type="Gene3D" id="3.30.420.40">
    <property type="match status" value="2"/>
</dbReference>
<evidence type="ECO:0000313" key="2">
    <source>
        <dbReference type="EMBL" id="CEP78610.1"/>
    </source>
</evidence>
<keyword evidence="2" id="KW-0418">Kinase</keyword>
<dbReference type="AlphaFoldDB" id="A0A0C7P2Q3"/>
<organism evidence="2 3">
    <name type="scientific">Defluviitoga tunisiensis</name>
    <dbReference type="NCBI Taxonomy" id="1006576"/>
    <lineage>
        <taxon>Bacteria</taxon>
        <taxon>Thermotogati</taxon>
        <taxon>Thermotogota</taxon>
        <taxon>Thermotogae</taxon>
        <taxon>Petrotogales</taxon>
        <taxon>Petrotogaceae</taxon>
        <taxon>Defluviitoga</taxon>
    </lineage>
</organism>
<dbReference type="RefSeq" id="WP_045088023.1">
    <property type="nucleotide sequence ID" value="NZ_LN824141.1"/>
</dbReference>
<evidence type="ECO:0000256" key="1">
    <source>
        <dbReference type="ARBA" id="ARBA00006479"/>
    </source>
</evidence>
<sequence length="398" mass="45240">MKLKKINAERMGYSNKLMVFNLIRYSPQISRNEITKLTGLDKSTVTKIVFDLMDKNLVKEGERKSSQGPGRKPIKLEPVKEAVMSIIVKVGVESTIVGMGYLNNQIEKISKFETPKSFASFLEKVSSIVEHIYSENKEQNIAGISFSFPGMVDRDNLIIEYVPHFNWNNINFKKAFLRNLPNWDKSIFIANEAKLALQAELYFNKSIKNLNNGVYIFISQGIGGALLIDGQIYLGPNYTAGEFGHMSIHVDGEKCFCNNQGCWETYASIDTISKIYEYSNGKLEGDTYEEKFKNLLDKSQRRENNSYEIVQQMLYYLSVGAVNLINILNPEFVLFGGYGSLFPNEYLIEIENLIKQRALKPALKSFTKTCKPVFDIETACLTGANLRVMDDFSEKIVK</sequence>
<dbReference type="Pfam" id="PF00480">
    <property type="entry name" value="ROK"/>
    <property type="match status" value="1"/>
</dbReference>
<dbReference type="InterPro" id="IPR036390">
    <property type="entry name" value="WH_DNA-bd_sf"/>
</dbReference>
<dbReference type="KEGG" id="dtn:DTL3_1316"/>
<dbReference type="OrthoDB" id="9796533at2"/>
<accession>A0A0C7P2Q3</accession>